<dbReference type="PROSITE" id="PS50943">
    <property type="entry name" value="HTH_CROC1"/>
    <property type="match status" value="1"/>
</dbReference>
<comment type="caution">
    <text evidence="2">The sequence shown here is derived from an EMBL/GenBank/DDBJ whole genome shotgun (WGS) entry which is preliminary data.</text>
</comment>
<dbReference type="GO" id="GO:0003677">
    <property type="term" value="F:DNA binding"/>
    <property type="evidence" value="ECO:0007669"/>
    <property type="project" value="InterPro"/>
</dbReference>
<keyword evidence="3" id="KW-1185">Reference proteome</keyword>
<name>A0A8E2LFH1_9BACI</name>
<dbReference type="InterPro" id="IPR001387">
    <property type="entry name" value="Cro/C1-type_HTH"/>
</dbReference>
<protein>
    <submittedName>
        <fullName evidence="2">Transcriptional regulator</fullName>
    </submittedName>
</protein>
<evidence type="ECO:0000313" key="3">
    <source>
        <dbReference type="Proteomes" id="UP000189761"/>
    </source>
</evidence>
<accession>A0A8E2LFH1</accession>
<dbReference type="EMBL" id="MTLA01000012">
    <property type="protein sequence ID" value="OOP70210.1"/>
    <property type="molecule type" value="Genomic_DNA"/>
</dbReference>
<dbReference type="Proteomes" id="UP000189761">
    <property type="component" value="Unassembled WGS sequence"/>
</dbReference>
<dbReference type="InterPro" id="IPR010982">
    <property type="entry name" value="Lambda_DNA-bd_dom_sf"/>
</dbReference>
<dbReference type="SMART" id="SM00530">
    <property type="entry name" value="HTH_XRE"/>
    <property type="match status" value="1"/>
</dbReference>
<proteinExistence type="predicted"/>
<dbReference type="CDD" id="cd00093">
    <property type="entry name" value="HTH_XRE"/>
    <property type="match status" value="1"/>
</dbReference>
<reference evidence="2 3" key="1">
    <citation type="submission" date="2017-01" db="EMBL/GenBank/DDBJ databases">
        <title>Draft genome sequence of Bacillus oleronius.</title>
        <authorList>
            <person name="Allam M."/>
        </authorList>
    </citation>
    <scope>NUCLEOTIDE SEQUENCE [LARGE SCALE GENOMIC DNA]</scope>
    <source>
        <strain evidence="2 3">DSM 9356</strain>
    </source>
</reference>
<organism evidence="2 3">
    <name type="scientific">Heyndrickxia oleronia</name>
    <dbReference type="NCBI Taxonomy" id="38875"/>
    <lineage>
        <taxon>Bacteria</taxon>
        <taxon>Bacillati</taxon>
        <taxon>Bacillota</taxon>
        <taxon>Bacilli</taxon>
        <taxon>Bacillales</taxon>
        <taxon>Bacillaceae</taxon>
        <taxon>Heyndrickxia</taxon>
    </lineage>
</organism>
<dbReference type="SUPFAM" id="SSF47413">
    <property type="entry name" value="lambda repressor-like DNA-binding domains"/>
    <property type="match status" value="1"/>
</dbReference>
<gene>
    <name evidence="2" type="ORF">BWZ43_01250</name>
</gene>
<dbReference type="Gene3D" id="1.10.260.40">
    <property type="entry name" value="lambda repressor-like DNA-binding domains"/>
    <property type="match status" value="1"/>
</dbReference>
<evidence type="ECO:0000259" key="1">
    <source>
        <dbReference type="PROSITE" id="PS50943"/>
    </source>
</evidence>
<feature type="domain" description="HTH cro/C1-type" evidence="1">
    <location>
        <begin position="3"/>
        <end position="57"/>
    </location>
</feature>
<dbReference type="AlphaFoldDB" id="A0A8E2LFH1"/>
<evidence type="ECO:0000313" key="2">
    <source>
        <dbReference type="EMBL" id="OOP70210.1"/>
    </source>
</evidence>
<sequence>MTLRAARVNAGLKLTEAAKLFGINKDTLSKYEKDSSNVPRSFFINIEKFYKIPVENIFFGPQSDFFRKLKTA</sequence>
<dbReference type="Pfam" id="PF01381">
    <property type="entry name" value="HTH_3"/>
    <property type="match status" value="1"/>
</dbReference>